<name>A0A699KAK8_TANCI</name>
<proteinExistence type="predicted"/>
<feature type="non-terminal residue" evidence="2">
    <location>
        <position position="1"/>
    </location>
</feature>
<protein>
    <submittedName>
        <fullName evidence="2">Uncharacterized protein</fullName>
    </submittedName>
</protein>
<feature type="region of interest" description="Disordered" evidence="1">
    <location>
        <begin position="121"/>
        <end position="146"/>
    </location>
</feature>
<evidence type="ECO:0000256" key="1">
    <source>
        <dbReference type="SAM" id="MobiDB-lite"/>
    </source>
</evidence>
<feature type="compositionally biased region" description="Basic and acidic residues" evidence="1">
    <location>
        <begin position="131"/>
        <end position="146"/>
    </location>
</feature>
<reference evidence="2" key="1">
    <citation type="journal article" date="2019" name="Sci. Rep.">
        <title>Draft genome of Tanacetum cinerariifolium, the natural source of mosquito coil.</title>
        <authorList>
            <person name="Yamashiro T."/>
            <person name="Shiraishi A."/>
            <person name="Satake H."/>
            <person name="Nakayama K."/>
        </authorList>
    </citation>
    <scope>NUCLEOTIDE SEQUENCE</scope>
</reference>
<dbReference type="EMBL" id="BKCJ010499663">
    <property type="protein sequence ID" value="GFA84775.1"/>
    <property type="molecule type" value="Genomic_DNA"/>
</dbReference>
<gene>
    <name evidence="2" type="ORF">Tci_656747</name>
</gene>
<comment type="caution">
    <text evidence="2">The sequence shown here is derived from an EMBL/GenBank/DDBJ whole genome shotgun (WGS) entry which is preliminary data.</text>
</comment>
<dbReference type="AlphaFoldDB" id="A0A699KAK8"/>
<sequence length="146" mass="16242">DLILLAGNLVMEALLKLILPVHRLSTLHINFLQNKPNVVGIGPKWLFNIDTLTKSMNYQPVITGNQPNDNACIQENLDAGKVGKETVSDQQYVLLPLWSTSLQDPQNTYDDAAFDVKENENDVHVSTCGGEKTDSKKHDEKAKIDD</sequence>
<accession>A0A699KAK8</accession>
<organism evidence="2">
    <name type="scientific">Tanacetum cinerariifolium</name>
    <name type="common">Dalmatian daisy</name>
    <name type="synonym">Chrysanthemum cinerariifolium</name>
    <dbReference type="NCBI Taxonomy" id="118510"/>
    <lineage>
        <taxon>Eukaryota</taxon>
        <taxon>Viridiplantae</taxon>
        <taxon>Streptophyta</taxon>
        <taxon>Embryophyta</taxon>
        <taxon>Tracheophyta</taxon>
        <taxon>Spermatophyta</taxon>
        <taxon>Magnoliopsida</taxon>
        <taxon>eudicotyledons</taxon>
        <taxon>Gunneridae</taxon>
        <taxon>Pentapetalae</taxon>
        <taxon>asterids</taxon>
        <taxon>campanulids</taxon>
        <taxon>Asterales</taxon>
        <taxon>Asteraceae</taxon>
        <taxon>Asteroideae</taxon>
        <taxon>Anthemideae</taxon>
        <taxon>Anthemidinae</taxon>
        <taxon>Tanacetum</taxon>
    </lineage>
</organism>
<evidence type="ECO:0000313" key="2">
    <source>
        <dbReference type="EMBL" id="GFA84775.1"/>
    </source>
</evidence>